<dbReference type="EMBL" id="CZDF01000158">
    <property type="protein sequence ID" value="CUR33618.1"/>
    <property type="molecule type" value="Genomic_DNA"/>
</dbReference>
<accession>A0A1J1LNP3</accession>
<gene>
    <name evidence="3 4" type="primary">cpcS</name>
    <name evidence="4" type="ORF">PL9214520157</name>
</gene>
<keyword evidence="2 3" id="KW-0456">Lyase</keyword>
<dbReference type="STRING" id="671072.PL9214520157"/>
<evidence type="ECO:0000256" key="1">
    <source>
        <dbReference type="ARBA" id="ARBA00010681"/>
    </source>
</evidence>
<comment type="similarity">
    <text evidence="1 3">Belongs to the CpcS/CpeS biliprotein lyase family.</text>
</comment>
<evidence type="ECO:0000256" key="2">
    <source>
        <dbReference type="ARBA" id="ARBA00023239"/>
    </source>
</evidence>
<protein>
    <recommendedName>
        <fullName evidence="3">Chromophore lyase CpcS/CpeS</fullName>
        <ecNumber evidence="3">4.-.-.-</ecNumber>
    </recommendedName>
</protein>
<dbReference type="Gene3D" id="2.40.128.20">
    <property type="match status" value="1"/>
</dbReference>
<dbReference type="AlphaFoldDB" id="A0A1J1LNP3"/>
<dbReference type="OrthoDB" id="554080at2"/>
<evidence type="ECO:0000313" key="4">
    <source>
        <dbReference type="EMBL" id="CUR33618.1"/>
    </source>
</evidence>
<dbReference type="InterPro" id="IPR018536">
    <property type="entry name" value="CpcS/CpeS"/>
</dbReference>
<evidence type="ECO:0000256" key="3">
    <source>
        <dbReference type="HAMAP-Rule" id="MF_01459"/>
    </source>
</evidence>
<evidence type="ECO:0000313" key="5">
    <source>
        <dbReference type="Proteomes" id="UP000184315"/>
    </source>
</evidence>
<dbReference type="Proteomes" id="UP000184315">
    <property type="component" value="Unassembled WGS sequence"/>
</dbReference>
<keyword evidence="5" id="KW-1185">Reference proteome</keyword>
<dbReference type="HAMAP" id="MF_01459">
    <property type="entry name" value="Chrphore_lyase_CpxS"/>
    <property type="match status" value="1"/>
</dbReference>
<dbReference type="GO" id="GO:0017006">
    <property type="term" value="P:protein-tetrapyrrole linkage"/>
    <property type="evidence" value="ECO:0007669"/>
    <property type="project" value="UniProtKB-UniRule"/>
</dbReference>
<dbReference type="Pfam" id="PF09367">
    <property type="entry name" value="CpeS"/>
    <property type="match status" value="1"/>
</dbReference>
<name>A0A1J1LNP3_9CYAN</name>
<sequence>MNIIDFFELSAGKWFSQRTLHNLKSGELKAGKSNLIIEPLPNTDGTVIQVCQQHNIDPTTISGGFRLTWEGTIEGTSNPEKGSAILVPIINPDHPQQGELLQYQGTNPNQSLSGRYSLGEDEVLTLITESPNFYVEERLWYLMPNLRLRTSIVKNNSGLTQASFCSEIRMGLK</sequence>
<organism evidence="4 5">
    <name type="scientific">Planktothrix tepida PCC 9214</name>
    <dbReference type="NCBI Taxonomy" id="671072"/>
    <lineage>
        <taxon>Bacteria</taxon>
        <taxon>Bacillati</taxon>
        <taxon>Cyanobacteriota</taxon>
        <taxon>Cyanophyceae</taxon>
        <taxon>Oscillatoriophycideae</taxon>
        <taxon>Oscillatoriales</taxon>
        <taxon>Microcoleaceae</taxon>
        <taxon>Planktothrix</taxon>
    </lineage>
</organism>
<reference evidence="5" key="1">
    <citation type="submission" date="2015-10" db="EMBL/GenBank/DDBJ databases">
        <authorList>
            <person name="Regsiter A."/>
            <person name="william w."/>
        </authorList>
    </citation>
    <scope>NUCLEOTIDE SEQUENCE [LARGE SCALE GENOMIC DNA]</scope>
</reference>
<dbReference type="EC" id="4.-.-.-" evidence="3"/>
<dbReference type="CDD" id="cd16339">
    <property type="entry name" value="CpcS"/>
    <property type="match status" value="1"/>
</dbReference>
<dbReference type="RefSeq" id="WP_072720242.1">
    <property type="nucleotide sequence ID" value="NZ_LN889803.1"/>
</dbReference>
<comment type="function">
    <text evidence="3">Covalently attaches a chromophore to Cys residue(s) of phycobiliproteins.</text>
</comment>
<dbReference type="GO" id="GO:0016829">
    <property type="term" value="F:lyase activity"/>
    <property type="evidence" value="ECO:0007669"/>
    <property type="project" value="UniProtKB-KW"/>
</dbReference>
<dbReference type="InterPro" id="IPR012674">
    <property type="entry name" value="Calycin"/>
</dbReference>
<proteinExistence type="inferred from homology"/>